<comment type="caution">
    <text evidence="1">The sequence shown here is derived from an EMBL/GenBank/DDBJ whole genome shotgun (WGS) entry which is preliminary data.</text>
</comment>
<evidence type="ECO:0000313" key="1">
    <source>
        <dbReference type="EMBL" id="KAF0024462.1"/>
    </source>
</evidence>
<accession>A0A6A4RZ51</accession>
<dbReference type="Proteomes" id="UP000438429">
    <property type="component" value="Unassembled WGS sequence"/>
</dbReference>
<sequence length="133" mass="15115">MGDMVESFQLSDGCFHSFTLSAHAVAKGKPRLRQGNGFAKHVCARQPLALLEEKSFFTLRYDQPLTQDESPIDLTFHSDRSTACESIIRWHHLAEGLFARKRSQVHEVTAAVTSEKHVHSRLSDVYISLHPWK</sequence>
<dbReference type="EMBL" id="VEVO01000021">
    <property type="protein sequence ID" value="KAF0024462.1"/>
    <property type="molecule type" value="Genomic_DNA"/>
</dbReference>
<gene>
    <name evidence="1" type="ORF">F2P81_023264</name>
</gene>
<reference evidence="1 2" key="1">
    <citation type="submission" date="2019-06" db="EMBL/GenBank/DDBJ databases">
        <title>Draft genomes of female and male turbot (Scophthalmus maximus).</title>
        <authorList>
            <person name="Xu H."/>
            <person name="Xu X.-W."/>
            <person name="Shao C."/>
            <person name="Chen S."/>
        </authorList>
    </citation>
    <scope>NUCLEOTIDE SEQUENCE [LARGE SCALE GENOMIC DNA]</scope>
    <source>
        <strain evidence="1">Ysfricsl-2016a</strain>
        <tissue evidence="1">Blood</tissue>
    </source>
</reference>
<organism evidence="1 2">
    <name type="scientific">Scophthalmus maximus</name>
    <name type="common">Turbot</name>
    <name type="synonym">Psetta maxima</name>
    <dbReference type="NCBI Taxonomy" id="52904"/>
    <lineage>
        <taxon>Eukaryota</taxon>
        <taxon>Metazoa</taxon>
        <taxon>Chordata</taxon>
        <taxon>Craniata</taxon>
        <taxon>Vertebrata</taxon>
        <taxon>Euteleostomi</taxon>
        <taxon>Actinopterygii</taxon>
        <taxon>Neopterygii</taxon>
        <taxon>Teleostei</taxon>
        <taxon>Neoteleostei</taxon>
        <taxon>Acanthomorphata</taxon>
        <taxon>Carangaria</taxon>
        <taxon>Pleuronectiformes</taxon>
        <taxon>Pleuronectoidei</taxon>
        <taxon>Scophthalmidae</taxon>
        <taxon>Scophthalmus</taxon>
    </lineage>
</organism>
<protein>
    <submittedName>
        <fullName evidence="1">Uncharacterized protein</fullName>
    </submittedName>
</protein>
<dbReference type="AlphaFoldDB" id="A0A6A4RZ51"/>
<evidence type="ECO:0000313" key="2">
    <source>
        <dbReference type="Proteomes" id="UP000438429"/>
    </source>
</evidence>
<name>A0A6A4RZ51_SCOMX</name>
<proteinExistence type="predicted"/>